<comment type="caution">
    <text evidence="3">The sequence shown here is derived from an EMBL/GenBank/DDBJ whole genome shotgun (WGS) entry which is preliminary data.</text>
</comment>
<evidence type="ECO:0000256" key="2">
    <source>
        <dbReference type="SAM" id="Phobius"/>
    </source>
</evidence>
<sequence length="317" mass="34859">METGVNSRRFLVPGPDIAVELHMLGTIISGVAYGIVVMIALDCFRLVFRKAARLRNFILVYVVIMAFVSTASFILGVVATTKMIFQTKAIAVGPFRLEILLYPVALLGADGLMMYRCMIIYQGVSRAYRIALRCLLTVMSCVVVAVGVMLPICIFTDLPFLLGDAKMVFLVLVALTTLVNITLAMLVTLRLHRHQRDTRKILGREYGSPYSRTIALCVESCALIVVFDLIFIALAFEQANASMIPEQLLAHVSVVSPLLLIARVARGTDALNTLKSRRNPDVQVVSGRPETLHFHRPSGMGADSTDYTHPTDSNNQA</sequence>
<dbReference type="Proteomes" id="UP001148786">
    <property type="component" value="Unassembled WGS sequence"/>
</dbReference>
<feature type="transmembrane region" description="Helical" evidence="2">
    <location>
        <begin position="21"/>
        <end position="44"/>
    </location>
</feature>
<accession>A0A9W8JWN6</accession>
<dbReference type="EMBL" id="JANKHO010000889">
    <property type="protein sequence ID" value="KAJ3505394.1"/>
    <property type="molecule type" value="Genomic_DNA"/>
</dbReference>
<gene>
    <name evidence="3" type="ORF">NLJ89_g7441</name>
</gene>
<keyword evidence="2" id="KW-1133">Transmembrane helix</keyword>
<organism evidence="3 4">
    <name type="scientific">Agrocybe chaxingu</name>
    <dbReference type="NCBI Taxonomy" id="84603"/>
    <lineage>
        <taxon>Eukaryota</taxon>
        <taxon>Fungi</taxon>
        <taxon>Dikarya</taxon>
        <taxon>Basidiomycota</taxon>
        <taxon>Agaricomycotina</taxon>
        <taxon>Agaricomycetes</taxon>
        <taxon>Agaricomycetidae</taxon>
        <taxon>Agaricales</taxon>
        <taxon>Agaricineae</taxon>
        <taxon>Strophariaceae</taxon>
        <taxon>Agrocybe</taxon>
    </lineage>
</organism>
<proteinExistence type="predicted"/>
<feature type="transmembrane region" description="Helical" evidence="2">
    <location>
        <begin position="130"/>
        <end position="155"/>
    </location>
</feature>
<feature type="transmembrane region" description="Helical" evidence="2">
    <location>
        <begin position="167"/>
        <end position="192"/>
    </location>
</feature>
<keyword evidence="2" id="KW-0812">Transmembrane</keyword>
<feature type="transmembrane region" description="Helical" evidence="2">
    <location>
        <begin position="99"/>
        <end position="118"/>
    </location>
</feature>
<name>A0A9W8JWN6_9AGAR</name>
<protein>
    <submittedName>
        <fullName evidence="3">Uncharacterized protein</fullName>
    </submittedName>
</protein>
<feature type="region of interest" description="Disordered" evidence="1">
    <location>
        <begin position="291"/>
        <end position="317"/>
    </location>
</feature>
<dbReference type="OrthoDB" id="3267806at2759"/>
<feature type="compositionally biased region" description="Polar residues" evidence="1">
    <location>
        <begin position="305"/>
        <end position="317"/>
    </location>
</feature>
<dbReference type="AlphaFoldDB" id="A0A9W8JWN6"/>
<reference evidence="3" key="1">
    <citation type="submission" date="2022-07" db="EMBL/GenBank/DDBJ databases">
        <title>Genome Sequence of Agrocybe chaxingu.</title>
        <authorList>
            <person name="Buettner E."/>
        </authorList>
    </citation>
    <scope>NUCLEOTIDE SEQUENCE</scope>
    <source>
        <strain evidence="3">MP-N11</strain>
    </source>
</reference>
<feature type="transmembrane region" description="Helical" evidence="2">
    <location>
        <begin position="56"/>
        <end position="79"/>
    </location>
</feature>
<evidence type="ECO:0000256" key="1">
    <source>
        <dbReference type="SAM" id="MobiDB-lite"/>
    </source>
</evidence>
<feature type="transmembrane region" description="Helical" evidence="2">
    <location>
        <begin position="213"/>
        <end position="236"/>
    </location>
</feature>
<evidence type="ECO:0000313" key="3">
    <source>
        <dbReference type="EMBL" id="KAJ3505394.1"/>
    </source>
</evidence>
<evidence type="ECO:0000313" key="4">
    <source>
        <dbReference type="Proteomes" id="UP001148786"/>
    </source>
</evidence>
<keyword evidence="2" id="KW-0472">Membrane</keyword>
<keyword evidence="4" id="KW-1185">Reference proteome</keyword>